<dbReference type="Proteomes" id="UP000683925">
    <property type="component" value="Unassembled WGS sequence"/>
</dbReference>
<reference evidence="2" key="1">
    <citation type="submission" date="2021-01" db="EMBL/GenBank/DDBJ databases">
        <authorList>
            <consortium name="Genoscope - CEA"/>
            <person name="William W."/>
        </authorList>
    </citation>
    <scope>NUCLEOTIDE SEQUENCE</scope>
</reference>
<dbReference type="OrthoDB" id="4062651at2759"/>
<dbReference type="PANTHER" id="PTHR44167">
    <property type="entry name" value="OVARIAN-SPECIFIC SERINE/THREONINE-PROTEIN KINASE LOK-RELATED"/>
    <property type="match status" value="1"/>
</dbReference>
<comment type="caution">
    <text evidence="2">The sequence shown here is derived from an EMBL/GenBank/DDBJ whole genome shotgun (WGS) entry which is preliminary data.</text>
</comment>
<keyword evidence="3" id="KW-1185">Reference proteome</keyword>
<protein>
    <recommendedName>
        <fullName evidence="1">Protein kinase domain-containing protein</fullName>
    </recommendedName>
</protein>
<dbReference type="EMBL" id="CAJJDP010000021">
    <property type="protein sequence ID" value="CAD8148956.1"/>
    <property type="molecule type" value="Genomic_DNA"/>
</dbReference>
<dbReference type="SMART" id="SM00220">
    <property type="entry name" value="S_TKc"/>
    <property type="match status" value="1"/>
</dbReference>
<evidence type="ECO:0000259" key="1">
    <source>
        <dbReference type="PROSITE" id="PS50011"/>
    </source>
</evidence>
<name>A0A8S1TCD2_PAROT</name>
<dbReference type="Pfam" id="PF00069">
    <property type="entry name" value="Pkinase"/>
    <property type="match status" value="1"/>
</dbReference>
<dbReference type="InterPro" id="IPR000719">
    <property type="entry name" value="Prot_kinase_dom"/>
</dbReference>
<gene>
    <name evidence="2" type="ORF">POCTA_138.1.T0210384</name>
</gene>
<dbReference type="InterPro" id="IPR008271">
    <property type="entry name" value="Ser/Thr_kinase_AS"/>
</dbReference>
<evidence type="ECO:0000313" key="2">
    <source>
        <dbReference type="EMBL" id="CAD8148956.1"/>
    </source>
</evidence>
<dbReference type="PROSITE" id="PS50011">
    <property type="entry name" value="PROTEIN_KINASE_DOM"/>
    <property type="match status" value="1"/>
</dbReference>
<accession>A0A8S1TCD2</accession>
<dbReference type="PROSITE" id="PS00108">
    <property type="entry name" value="PROTEIN_KINASE_ST"/>
    <property type="match status" value="1"/>
</dbReference>
<evidence type="ECO:0000313" key="3">
    <source>
        <dbReference type="Proteomes" id="UP000683925"/>
    </source>
</evidence>
<dbReference type="GO" id="GO:0044773">
    <property type="term" value="P:mitotic DNA damage checkpoint signaling"/>
    <property type="evidence" value="ECO:0007669"/>
    <property type="project" value="TreeGrafter"/>
</dbReference>
<dbReference type="CDD" id="cd00180">
    <property type="entry name" value="PKc"/>
    <property type="match status" value="1"/>
</dbReference>
<dbReference type="GO" id="GO:0005524">
    <property type="term" value="F:ATP binding"/>
    <property type="evidence" value="ECO:0007669"/>
    <property type="project" value="InterPro"/>
</dbReference>
<organism evidence="2 3">
    <name type="scientific">Paramecium octaurelia</name>
    <dbReference type="NCBI Taxonomy" id="43137"/>
    <lineage>
        <taxon>Eukaryota</taxon>
        <taxon>Sar</taxon>
        <taxon>Alveolata</taxon>
        <taxon>Ciliophora</taxon>
        <taxon>Intramacronucleata</taxon>
        <taxon>Oligohymenophorea</taxon>
        <taxon>Peniculida</taxon>
        <taxon>Parameciidae</taxon>
        <taxon>Paramecium</taxon>
    </lineage>
</organism>
<dbReference type="PANTHER" id="PTHR44167:SF18">
    <property type="entry name" value="PROTEIN KINASE DOMAIN-CONTAINING PROTEIN"/>
    <property type="match status" value="1"/>
</dbReference>
<dbReference type="GO" id="GO:0004674">
    <property type="term" value="F:protein serine/threonine kinase activity"/>
    <property type="evidence" value="ECO:0007669"/>
    <property type="project" value="TreeGrafter"/>
</dbReference>
<sequence length="436" mass="50991">MQKKSLHQPFLLTQLEVPFYCRVVRKHFFRDRVYQLKQHNNLITMTYVLEFGILQHQNTDAPKYIMNIEESTTFEWLIKQQRLVGFKFPYRGNYKEFYADQTDLIQLRMRLGSKMTFVNLAQTYKYLSTLEAGSFGQVTTNECCFNNKKVAIKHILLNGKKDQQKTIENEIQILRSIKHPRLVEIYEVFKTELYYQIVTEFIEGDNLKQLIFNKSNQIKNEEILEIMQQLLEALTYLHRNQILHRDIKPANIMYHNNKLKLIDFGLACYDGKQLIENPNCGTEGYVAPEVLNVHQTKINYDFKVDVFGAGCVLYMLLTGTKFQQSNQSNASFQKNKTYQNSENSQLFELVKIMTRPNPLDRPSSFQILELIRLIKENCAYDISLWYGSAFNLSNSTHSYQTASTARHIHTSKNQKSVCSFNSARGIGQNLSKQIQK</sequence>
<proteinExistence type="predicted"/>
<dbReference type="GO" id="GO:0005634">
    <property type="term" value="C:nucleus"/>
    <property type="evidence" value="ECO:0007669"/>
    <property type="project" value="TreeGrafter"/>
</dbReference>
<dbReference type="AlphaFoldDB" id="A0A8S1TCD2"/>
<dbReference type="OMA" id="HQTKINY"/>
<dbReference type="GO" id="GO:0005737">
    <property type="term" value="C:cytoplasm"/>
    <property type="evidence" value="ECO:0007669"/>
    <property type="project" value="TreeGrafter"/>
</dbReference>
<feature type="domain" description="Protein kinase" evidence="1">
    <location>
        <begin position="124"/>
        <end position="373"/>
    </location>
</feature>